<keyword evidence="2" id="KW-0732">Signal</keyword>
<reference evidence="3 4" key="1">
    <citation type="submission" date="2017-03" db="EMBL/GenBank/DDBJ databases">
        <title>Genomes of endolithic fungi from Antarctica.</title>
        <authorList>
            <person name="Coleine C."/>
            <person name="Masonjones S."/>
            <person name="Stajich J.E."/>
        </authorList>
    </citation>
    <scope>NUCLEOTIDE SEQUENCE [LARGE SCALE GENOMIC DNA]</scope>
    <source>
        <strain evidence="3 4">CCFEE 6315</strain>
    </source>
</reference>
<name>A0A4V5N624_9PEZI</name>
<feature type="compositionally biased region" description="Polar residues" evidence="1">
    <location>
        <begin position="279"/>
        <end position="288"/>
    </location>
</feature>
<dbReference type="AlphaFoldDB" id="A0A4V5N624"/>
<feature type="chain" id="PRO_5020824572" evidence="2">
    <location>
        <begin position="24"/>
        <end position="313"/>
    </location>
</feature>
<proteinExistence type="predicted"/>
<evidence type="ECO:0000313" key="3">
    <source>
        <dbReference type="EMBL" id="TKA33249.1"/>
    </source>
</evidence>
<protein>
    <submittedName>
        <fullName evidence="3">Uncharacterized protein</fullName>
    </submittedName>
</protein>
<dbReference type="Proteomes" id="UP000308549">
    <property type="component" value="Unassembled WGS sequence"/>
</dbReference>
<evidence type="ECO:0000256" key="2">
    <source>
        <dbReference type="SAM" id="SignalP"/>
    </source>
</evidence>
<organism evidence="3 4">
    <name type="scientific">Salinomyces thailandicus</name>
    <dbReference type="NCBI Taxonomy" id="706561"/>
    <lineage>
        <taxon>Eukaryota</taxon>
        <taxon>Fungi</taxon>
        <taxon>Dikarya</taxon>
        <taxon>Ascomycota</taxon>
        <taxon>Pezizomycotina</taxon>
        <taxon>Dothideomycetes</taxon>
        <taxon>Dothideomycetidae</taxon>
        <taxon>Mycosphaerellales</taxon>
        <taxon>Teratosphaeriaceae</taxon>
        <taxon>Salinomyces</taxon>
    </lineage>
</organism>
<dbReference type="EMBL" id="NAJL01000003">
    <property type="protein sequence ID" value="TKA33249.1"/>
    <property type="molecule type" value="Genomic_DNA"/>
</dbReference>
<evidence type="ECO:0000256" key="1">
    <source>
        <dbReference type="SAM" id="MobiDB-lite"/>
    </source>
</evidence>
<feature type="region of interest" description="Disordered" evidence="1">
    <location>
        <begin position="229"/>
        <end position="288"/>
    </location>
</feature>
<accession>A0A4V5N624</accession>
<sequence>MRLLNRPITSFLLSLFVLAGVCGGEGLTDSAASTTSPLASSSTDAAGTTSSSAGTMDFLGGVAGAEEIDSLLSTFANDINNDTSLFERDCSSASWSDCPDSLRIHWNIFHPIIGNKHCQSPSENSGASYSDAHKNIRAYCKSVIPRDGGYLAWSPRDDSGGNSILQYSGTTADGKSIELTGRFEPLEDEYLALTRPACEQGFGLLLWGHTCPSNSKGQFMGGHIEIDIPSTRSKESGNSTVYFSTTLDGPPTIRRSKRSDSQHLASPRTPEGHGPRYHPSNSTTCATTEPSADRISVIAAYDAFCAGQASLNV</sequence>
<gene>
    <name evidence="3" type="ORF">B0A50_00802</name>
</gene>
<evidence type="ECO:0000313" key="4">
    <source>
        <dbReference type="Proteomes" id="UP000308549"/>
    </source>
</evidence>
<feature type="signal peptide" evidence="2">
    <location>
        <begin position="1"/>
        <end position="23"/>
    </location>
</feature>
<keyword evidence="4" id="KW-1185">Reference proteome</keyword>
<comment type="caution">
    <text evidence="3">The sequence shown here is derived from an EMBL/GenBank/DDBJ whole genome shotgun (WGS) entry which is preliminary data.</text>
</comment>
<feature type="compositionally biased region" description="Polar residues" evidence="1">
    <location>
        <begin position="236"/>
        <end position="247"/>
    </location>
</feature>